<evidence type="ECO:0000256" key="2">
    <source>
        <dbReference type="SAM" id="SignalP"/>
    </source>
</evidence>
<gene>
    <name evidence="3" type="ORF">GQ607_016958</name>
</gene>
<accession>A0A8H3VX80</accession>
<dbReference type="OrthoDB" id="4818391at2759"/>
<feature type="region of interest" description="Disordered" evidence="1">
    <location>
        <begin position="23"/>
        <end position="55"/>
    </location>
</feature>
<reference evidence="3 4" key="1">
    <citation type="submission" date="2019-12" db="EMBL/GenBank/DDBJ databases">
        <title>A genome sequence resource for the geographically widespread anthracnose pathogen Colletotrichum asianum.</title>
        <authorList>
            <person name="Meng Y."/>
        </authorList>
    </citation>
    <scope>NUCLEOTIDE SEQUENCE [LARGE SCALE GENOMIC DNA]</scope>
    <source>
        <strain evidence="3 4">ICMP 18580</strain>
    </source>
</reference>
<feature type="signal peptide" evidence="2">
    <location>
        <begin position="1"/>
        <end position="17"/>
    </location>
</feature>
<dbReference type="EMBL" id="WOWK01000185">
    <property type="protein sequence ID" value="KAF0315809.1"/>
    <property type="molecule type" value="Genomic_DNA"/>
</dbReference>
<comment type="caution">
    <text evidence="3">The sequence shown here is derived from an EMBL/GenBank/DDBJ whole genome shotgun (WGS) entry which is preliminary data.</text>
</comment>
<keyword evidence="2" id="KW-0732">Signal</keyword>
<dbReference type="AlphaFoldDB" id="A0A8H3VX80"/>
<evidence type="ECO:0000313" key="4">
    <source>
        <dbReference type="Proteomes" id="UP000434172"/>
    </source>
</evidence>
<protein>
    <submittedName>
        <fullName evidence="3">Uncharacterized protein</fullName>
    </submittedName>
</protein>
<keyword evidence="4" id="KW-1185">Reference proteome</keyword>
<feature type="chain" id="PRO_5034966178" evidence="2">
    <location>
        <begin position="18"/>
        <end position="65"/>
    </location>
</feature>
<organism evidence="3 4">
    <name type="scientific">Colletotrichum asianum</name>
    <dbReference type="NCBI Taxonomy" id="702518"/>
    <lineage>
        <taxon>Eukaryota</taxon>
        <taxon>Fungi</taxon>
        <taxon>Dikarya</taxon>
        <taxon>Ascomycota</taxon>
        <taxon>Pezizomycotina</taxon>
        <taxon>Sordariomycetes</taxon>
        <taxon>Hypocreomycetidae</taxon>
        <taxon>Glomerellales</taxon>
        <taxon>Glomerellaceae</taxon>
        <taxon>Colletotrichum</taxon>
        <taxon>Colletotrichum gloeosporioides species complex</taxon>
    </lineage>
</organism>
<sequence>MHAKIVLTALFAAMAMANPAVLQSDSSEHPKLVGRPKGNNPGSGASCCSSTPGVCQPSCCPVGCP</sequence>
<dbReference type="Proteomes" id="UP000434172">
    <property type="component" value="Unassembled WGS sequence"/>
</dbReference>
<evidence type="ECO:0000313" key="3">
    <source>
        <dbReference type="EMBL" id="KAF0315809.1"/>
    </source>
</evidence>
<feature type="compositionally biased region" description="Polar residues" evidence="1">
    <location>
        <begin position="40"/>
        <end position="53"/>
    </location>
</feature>
<evidence type="ECO:0000256" key="1">
    <source>
        <dbReference type="SAM" id="MobiDB-lite"/>
    </source>
</evidence>
<name>A0A8H3VX80_9PEZI</name>
<proteinExistence type="predicted"/>